<organism evidence="2 3">
    <name type="scientific">Trichomonas vaginalis (strain ATCC PRA-98 / G3)</name>
    <dbReference type="NCBI Taxonomy" id="412133"/>
    <lineage>
        <taxon>Eukaryota</taxon>
        <taxon>Metamonada</taxon>
        <taxon>Parabasalia</taxon>
        <taxon>Trichomonadida</taxon>
        <taxon>Trichomonadidae</taxon>
        <taxon>Trichomonas</taxon>
    </lineage>
</organism>
<evidence type="ECO:0000313" key="2">
    <source>
        <dbReference type="EMBL" id="EAY05166.1"/>
    </source>
</evidence>
<evidence type="ECO:0000313" key="3">
    <source>
        <dbReference type="Proteomes" id="UP000001542"/>
    </source>
</evidence>
<reference evidence="2" key="1">
    <citation type="submission" date="2006-10" db="EMBL/GenBank/DDBJ databases">
        <authorList>
            <person name="Amadeo P."/>
            <person name="Zhao Q."/>
            <person name="Wortman J."/>
            <person name="Fraser-Liggett C."/>
            <person name="Carlton J."/>
        </authorList>
    </citation>
    <scope>NUCLEOTIDE SEQUENCE</scope>
    <source>
        <strain evidence="2">G3</strain>
    </source>
</reference>
<proteinExistence type="predicted"/>
<dbReference type="KEGG" id="tva:4763032"/>
<keyword evidence="3" id="KW-1185">Reference proteome</keyword>
<dbReference type="AlphaFoldDB" id="A2EQ83"/>
<evidence type="ECO:0008006" key="4">
    <source>
        <dbReference type="Google" id="ProtNLM"/>
    </source>
</evidence>
<dbReference type="InterPro" id="IPR011989">
    <property type="entry name" value="ARM-like"/>
</dbReference>
<dbReference type="SUPFAM" id="SSF48371">
    <property type="entry name" value="ARM repeat"/>
    <property type="match status" value="1"/>
</dbReference>
<sequence>MEDLLITAQTNCDLRESAENKIKELEENQPEQLLSELLQILNDFHKDYRALSLAAIISYQILQVMTIENNGSDIFFDAVQKSFNLLSHPNDQVAQSASQILAIASSPLIRSNLANNIITDLVSNLNTTNDPRIVHFIITSIEGILKECSLEREQSIPIFESILQISDSNLFTKDVIRALTLLCDEIPIVINQENIFNKIFEIITQSTQSKEYKAESYRFWYKLIKSSFSVFEIFLDFLLSTIESDLESFDQLEQSTIINISMIVERIAKIQISQQKIFINLEKMFKICQNLINIHLLSTPEENPQDEQWGVYQASGNAITSLCRSSGDKIGQFLLENIDNILSNFDDEKHKETCLFLAINCVEESISLSYDHFMTILSTMFNNDSCLRVIFQCLNFIIVFVNRNKIGLSDEEKSGLLQLVEPVASLLDCNDLFIIKISLACLSYLSVFELSPRNEIMELILSKIICDDELVSNGATDALELFFDVTESIDCALASIPFLLQAYREKSQNETYYTNIADSIMFCATTAKVVIEDYAMDIIEALIEDIEQSDTIFEVICYVSGFVNDISQEYLEILHNIFIISLQNIEDEEVYTSRCMNLLDIMKNNNFAIYIENLANILLSNVGTISQNISNDSIYVLSRAVELFPNQMERFNEYLIEIVKSFFENFDQSAENQTISVNLNLLSALLSTHLDLFIMMKEFVFSIIENCKEIAYVSGIVCSDLMSLYRDMILCDKDVAKEFILSHDTFFKILSKSFLFNDDCYEIRNNLIFLLEQIEIDVSEYVDISEEDEKDVAD</sequence>
<name>A2EQ83_TRIV3</name>
<evidence type="ECO:0000256" key="1">
    <source>
        <dbReference type="SAM" id="Coils"/>
    </source>
</evidence>
<dbReference type="InParanoid" id="A2EQ83"/>
<dbReference type="Gene3D" id="1.25.10.10">
    <property type="entry name" value="Leucine-rich Repeat Variant"/>
    <property type="match status" value="1"/>
</dbReference>
<reference evidence="2" key="2">
    <citation type="journal article" date="2007" name="Science">
        <title>Draft genome sequence of the sexually transmitted pathogen Trichomonas vaginalis.</title>
        <authorList>
            <person name="Carlton J.M."/>
            <person name="Hirt R.P."/>
            <person name="Silva J.C."/>
            <person name="Delcher A.L."/>
            <person name="Schatz M."/>
            <person name="Zhao Q."/>
            <person name="Wortman J.R."/>
            <person name="Bidwell S.L."/>
            <person name="Alsmark U.C.M."/>
            <person name="Besteiro S."/>
            <person name="Sicheritz-Ponten T."/>
            <person name="Noel C.J."/>
            <person name="Dacks J.B."/>
            <person name="Foster P.G."/>
            <person name="Simillion C."/>
            <person name="Van de Peer Y."/>
            <person name="Miranda-Saavedra D."/>
            <person name="Barton G.J."/>
            <person name="Westrop G.D."/>
            <person name="Mueller S."/>
            <person name="Dessi D."/>
            <person name="Fiori P.L."/>
            <person name="Ren Q."/>
            <person name="Paulsen I."/>
            <person name="Zhang H."/>
            <person name="Bastida-Corcuera F.D."/>
            <person name="Simoes-Barbosa A."/>
            <person name="Brown M.T."/>
            <person name="Hayes R.D."/>
            <person name="Mukherjee M."/>
            <person name="Okumura C.Y."/>
            <person name="Schneider R."/>
            <person name="Smith A.J."/>
            <person name="Vanacova S."/>
            <person name="Villalvazo M."/>
            <person name="Haas B.J."/>
            <person name="Pertea M."/>
            <person name="Feldblyum T.V."/>
            <person name="Utterback T.R."/>
            <person name="Shu C.L."/>
            <person name="Osoegawa K."/>
            <person name="de Jong P.J."/>
            <person name="Hrdy I."/>
            <person name="Horvathova L."/>
            <person name="Zubacova Z."/>
            <person name="Dolezal P."/>
            <person name="Malik S.B."/>
            <person name="Logsdon J.M. Jr."/>
            <person name="Henze K."/>
            <person name="Gupta A."/>
            <person name="Wang C.C."/>
            <person name="Dunne R.L."/>
            <person name="Upcroft J.A."/>
            <person name="Upcroft P."/>
            <person name="White O."/>
            <person name="Salzberg S.L."/>
            <person name="Tang P."/>
            <person name="Chiu C.-H."/>
            <person name="Lee Y.-S."/>
            <person name="Embley T.M."/>
            <person name="Coombs G.H."/>
            <person name="Mottram J.C."/>
            <person name="Tachezy J."/>
            <person name="Fraser-Liggett C.M."/>
            <person name="Johnson P.J."/>
        </authorList>
    </citation>
    <scope>NUCLEOTIDE SEQUENCE [LARGE SCALE GENOMIC DNA]</scope>
    <source>
        <strain evidence="2">G3</strain>
    </source>
</reference>
<dbReference type="VEuPathDB" id="TrichDB:TVAGG3_0586510"/>
<dbReference type="RefSeq" id="XP_001317389.1">
    <property type="nucleotide sequence ID" value="XM_001317354.1"/>
</dbReference>
<feature type="coiled-coil region" evidence="1">
    <location>
        <begin position="8"/>
        <end position="35"/>
    </location>
</feature>
<dbReference type="VEuPathDB" id="TrichDB:TVAG_058230"/>
<gene>
    <name evidence="2" type="ORF">TVAG_058230</name>
</gene>
<dbReference type="Proteomes" id="UP000001542">
    <property type="component" value="Unassembled WGS sequence"/>
</dbReference>
<dbReference type="InterPro" id="IPR016024">
    <property type="entry name" value="ARM-type_fold"/>
</dbReference>
<keyword evidence="1" id="KW-0175">Coiled coil</keyword>
<protein>
    <recommendedName>
        <fullName evidence="4">Importin N-terminal domain-containing protein</fullName>
    </recommendedName>
</protein>
<dbReference type="EMBL" id="DS113455">
    <property type="protein sequence ID" value="EAY05166.1"/>
    <property type="molecule type" value="Genomic_DNA"/>
</dbReference>
<accession>A2EQ83</accession>